<dbReference type="AlphaFoldDB" id="A0A450RTJ7"/>
<evidence type="ECO:0000313" key="1">
    <source>
        <dbReference type="EMBL" id="VFJ42481.1"/>
    </source>
</evidence>
<gene>
    <name evidence="1" type="ORF">BECKDK2373C_GA0170839_100117</name>
</gene>
<sequence>MLRGERAVGWGELANPNIITCQYACVGVRKLTPTYRAGHARWSARPDVSNRPLRASKRQPDASFYQNQAWFYRTKLRFAKTKLRFAKTKLGFAGTKLCFTGPSFVLPKPSFVLPEPSLVLPKPVTAYLPLIREGEAPAELYFPVFSARQEPRPPGQANNRLVARRLGGKERTPTWVSEIWIRPGLCWGSQAYPNLRRFEGSMIIETILRAIADPETLSPLLPPP</sequence>
<name>A0A450RTJ7_9GAMM</name>
<organism evidence="1">
    <name type="scientific">Candidatus Kentrum sp. DK</name>
    <dbReference type="NCBI Taxonomy" id="2126562"/>
    <lineage>
        <taxon>Bacteria</taxon>
        <taxon>Pseudomonadati</taxon>
        <taxon>Pseudomonadota</taxon>
        <taxon>Gammaproteobacteria</taxon>
        <taxon>Candidatus Kentrum</taxon>
    </lineage>
</organism>
<accession>A0A450RTJ7</accession>
<reference evidence="1" key="1">
    <citation type="submission" date="2019-02" db="EMBL/GenBank/DDBJ databases">
        <authorList>
            <person name="Gruber-Vodicka R. H."/>
            <person name="Seah K. B. B."/>
        </authorList>
    </citation>
    <scope>NUCLEOTIDE SEQUENCE</scope>
    <source>
        <strain evidence="1">BECK_DK161</strain>
    </source>
</reference>
<dbReference type="EMBL" id="CAADEY010000001">
    <property type="protein sequence ID" value="VFJ42481.1"/>
    <property type="molecule type" value="Genomic_DNA"/>
</dbReference>
<proteinExistence type="predicted"/>
<protein>
    <submittedName>
        <fullName evidence="1">Uncharacterized protein</fullName>
    </submittedName>
</protein>